<dbReference type="RefSeq" id="WP_030519734.1">
    <property type="nucleotide sequence ID" value="NZ_JBEYBD010000004.1"/>
</dbReference>
<name>A0ABV2X213_9NOCA</name>
<dbReference type="InterPro" id="IPR050109">
    <property type="entry name" value="HTH-type_TetR-like_transc_reg"/>
</dbReference>
<reference evidence="4 5" key="1">
    <citation type="submission" date="2024-06" db="EMBL/GenBank/DDBJ databases">
        <title>The Natural Products Discovery Center: Release of the First 8490 Sequenced Strains for Exploring Actinobacteria Biosynthetic Diversity.</title>
        <authorList>
            <person name="Kalkreuter E."/>
            <person name="Kautsar S.A."/>
            <person name="Yang D."/>
            <person name="Bader C.D."/>
            <person name="Teijaro C.N."/>
            <person name="Fluegel L."/>
            <person name="Davis C.M."/>
            <person name="Simpson J.R."/>
            <person name="Lauterbach L."/>
            <person name="Steele A.D."/>
            <person name="Gui C."/>
            <person name="Meng S."/>
            <person name="Li G."/>
            <person name="Viehrig K."/>
            <person name="Ye F."/>
            <person name="Su P."/>
            <person name="Kiefer A.F."/>
            <person name="Nichols A."/>
            <person name="Cepeda A.J."/>
            <person name="Yan W."/>
            <person name="Fan B."/>
            <person name="Jiang Y."/>
            <person name="Adhikari A."/>
            <person name="Zheng C.-J."/>
            <person name="Schuster L."/>
            <person name="Cowan T.M."/>
            <person name="Smanski M.J."/>
            <person name="Chevrette M.G."/>
            <person name="De Carvalho L.P.S."/>
            <person name="Shen B."/>
        </authorList>
    </citation>
    <scope>NUCLEOTIDE SEQUENCE [LARGE SCALE GENOMIC DNA]</scope>
    <source>
        <strain evidence="4 5">NPDC019708</strain>
    </source>
</reference>
<feature type="domain" description="HTH tetR-type" evidence="3">
    <location>
        <begin position="12"/>
        <end position="72"/>
    </location>
</feature>
<keyword evidence="5" id="KW-1185">Reference proteome</keyword>
<gene>
    <name evidence="4" type="ORF">ABZ510_35660</name>
</gene>
<protein>
    <submittedName>
        <fullName evidence="4">Helix-turn-helix domain-containing protein</fullName>
    </submittedName>
</protein>
<dbReference type="GeneID" id="96242470"/>
<keyword evidence="1 2" id="KW-0238">DNA-binding</keyword>
<evidence type="ECO:0000313" key="4">
    <source>
        <dbReference type="EMBL" id="MEU1957178.1"/>
    </source>
</evidence>
<dbReference type="PANTHER" id="PTHR30055:SF223">
    <property type="entry name" value="HTH-TYPE TRANSCRIPTIONAL REGULATOR UIDR"/>
    <property type="match status" value="1"/>
</dbReference>
<comment type="caution">
    <text evidence="4">The sequence shown here is derived from an EMBL/GenBank/DDBJ whole genome shotgun (WGS) entry which is preliminary data.</text>
</comment>
<evidence type="ECO:0000313" key="5">
    <source>
        <dbReference type="Proteomes" id="UP001550628"/>
    </source>
</evidence>
<dbReference type="EMBL" id="JBEYBF010000056">
    <property type="protein sequence ID" value="MEU1957178.1"/>
    <property type="molecule type" value="Genomic_DNA"/>
</dbReference>
<dbReference type="Pfam" id="PF00440">
    <property type="entry name" value="TetR_N"/>
    <property type="match status" value="1"/>
</dbReference>
<feature type="DNA-binding region" description="H-T-H motif" evidence="2">
    <location>
        <begin position="35"/>
        <end position="54"/>
    </location>
</feature>
<dbReference type="Gene3D" id="1.10.357.10">
    <property type="entry name" value="Tetracycline Repressor, domain 2"/>
    <property type="match status" value="1"/>
</dbReference>
<dbReference type="Pfam" id="PF18556">
    <property type="entry name" value="TetR_C_35"/>
    <property type="match status" value="1"/>
</dbReference>
<dbReference type="InterPro" id="IPR001647">
    <property type="entry name" value="HTH_TetR"/>
</dbReference>
<accession>A0ABV2X213</accession>
<dbReference type="SUPFAM" id="SSF46689">
    <property type="entry name" value="Homeodomain-like"/>
    <property type="match status" value="1"/>
</dbReference>
<proteinExistence type="predicted"/>
<evidence type="ECO:0000256" key="2">
    <source>
        <dbReference type="PROSITE-ProRule" id="PRU00335"/>
    </source>
</evidence>
<organism evidence="4 5">
    <name type="scientific">Nocardia rhamnosiphila</name>
    <dbReference type="NCBI Taxonomy" id="426716"/>
    <lineage>
        <taxon>Bacteria</taxon>
        <taxon>Bacillati</taxon>
        <taxon>Actinomycetota</taxon>
        <taxon>Actinomycetes</taxon>
        <taxon>Mycobacteriales</taxon>
        <taxon>Nocardiaceae</taxon>
        <taxon>Nocardia</taxon>
    </lineage>
</organism>
<dbReference type="InterPro" id="IPR023772">
    <property type="entry name" value="DNA-bd_HTH_TetR-type_CS"/>
</dbReference>
<evidence type="ECO:0000256" key="1">
    <source>
        <dbReference type="ARBA" id="ARBA00023125"/>
    </source>
</evidence>
<evidence type="ECO:0000259" key="3">
    <source>
        <dbReference type="PROSITE" id="PS50977"/>
    </source>
</evidence>
<sequence>MTPDTATESRTDPQVQRILSAARSEFEQYGVRRATMDDIALRAGISRRTLYRRFPTKDALFELLVLRETDELLEQLAKAAAGREPGEAVAECFTLFFELLERSPLARRILTSEPELLLGPAGRPRGLSLAEAGDRVAGTLRRSGVTMPEADLRAVSELLVRLTLSLLLNPEGQLDISDPAAVREYSRRYLARLVW</sequence>
<dbReference type="PRINTS" id="PR00455">
    <property type="entry name" value="HTHTETR"/>
</dbReference>
<dbReference type="InterPro" id="IPR040611">
    <property type="entry name" value="AlkX_C"/>
</dbReference>
<dbReference type="PANTHER" id="PTHR30055">
    <property type="entry name" value="HTH-TYPE TRANSCRIPTIONAL REGULATOR RUTR"/>
    <property type="match status" value="1"/>
</dbReference>
<dbReference type="PROSITE" id="PS50977">
    <property type="entry name" value="HTH_TETR_2"/>
    <property type="match status" value="1"/>
</dbReference>
<dbReference type="InterPro" id="IPR009057">
    <property type="entry name" value="Homeodomain-like_sf"/>
</dbReference>
<dbReference type="PROSITE" id="PS01081">
    <property type="entry name" value="HTH_TETR_1"/>
    <property type="match status" value="1"/>
</dbReference>
<dbReference type="Proteomes" id="UP001550628">
    <property type="component" value="Unassembled WGS sequence"/>
</dbReference>